<evidence type="ECO:0000313" key="3">
    <source>
        <dbReference type="Proteomes" id="UP000178319"/>
    </source>
</evidence>
<dbReference type="InterPro" id="IPR043713">
    <property type="entry name" value="DUF5654"/>
</dbReference>
<dbReference type="STRING" id="1797516.A3D26_00800"/>
<dbReference type="Pfam" id="PF18898">
    <property type="entry name" value="DUF5654"/>
    <property type="match status" value="1"/>
</dbReference>
<comment type="caution">
    <text evidence="2">The sequence shown here is derived from an EMBL/GenBank/DDBJ whole genome shotgun (WGS) entry which is preliminary data.</text>
</comment>
<evidence type="ECO:0000313" key="2">
    <source>
        <dbReference type="EMBL" id="OGY10111.1"/>
    </source>
</evidence>
<accession>A0A1G1V406</accession>
<keyword evidence="1" id="KW-0812">Transmembrane</keyword>
<dbReference type="AlphaFoldDB" id="A0A1G1V406"/>
<dbReference type="EMBL" id="MHBZ01000040">
    <property type="protein sequence ID" value="OGY10111.1"/>
    <property type="molecule type" value="Genomic_DNA"/>
</dbReference>
<sequence>MSKKLTPAQEEKFHSALLKQLLALATGGFGLAAALAWNDTIKKLIDDYIKKRLPEGEGLGYQLIYAVVITLVAVLTTYYLTQAVQRFDKKEDK</sequence>
<evidence type="ECO:0000256" key="1">
    <source>
        <dbReference type="SAM" id="Phobius"/>
    </source>
</evidence>
<name>A0A1G1V406_9BACT</name>
<protein>
    <submittedName>
        <fullName evidence="2">Uncharacterized protein</fullName>
    </submittedName>
</protein>
<keyword evidence="1" id="KW-0472">Membrane</keyword>
<proteinExistence type="predicted"/>
<dbReference type="Proteomes" id="UP000178319">
    <property type="component" value="Unassembled WGS sequence"/>
</dbReference>
<keyword evidence="1" id="KW-1133">Transmembrane helix</keyword>
<reference evidence="2 3" key="1">
    <citation type="journal article" date="2016" name="Nat. Commun.">
        <title>Thousands of microbial genomes shed light on interconnected biogeochemical processes in an aquifer system.</title>
        <authorList>
            <person name="Anantharaman K."/>
            <person name="Brown C.T."/>
            <person name="Hug L.A."/>
            <person name="Sharon I."/>
            <person name="Castelle C.J."/>
            <person name="Probst A.J."/>
            <person name="Thomas B.C."/>
            <person name="Singh A."/>
            <person name="Wilkins M.J."/>
            <person name="Karaoz U."/>
            <person name="Brodie E.L."/>
            <person name="Williams K.H."/>
            <person name="Hubbard S.S."/>
            <person name="Banfield J.F."/>
        </authorList>
    </citation>
    <scope>NUCLEOTIDE SEQUENCE [LARGE SCALE GENOMIC DNA]</scope>
</reference>
<gene>
    <name evidence="2" type="ORF">A3D26_00800</name>
</gene>
<feature type="transmembrane region" description="Helical" evidence="1">
    <location>
        <begin position="21"/>
        <end position="38"/>
    </location>
</feature>
<organism evidence="2 3">
    <name type="scientific">Candidatus Blackburnbacteria bacterium RIFCSPHIGHO2_02_FULL_44_20</name>
    <dbReference type="NCBI Taxonomy" id="1797516"/>
    <lineage>
        <taxon>Bacteria</taxon>
        <taxon>Candidatus Blackburniibacteriota</taxon>
    </lineage>
</organism>
<feature type="transmembrane region" description="Helical" evidence="1">
    <location>
        <begin position="58"/>
        <end position="80"/>
    </location>
</feature>